<reference evidence="1 2" key="1">
    <citation type="journal article" date="2018" name="Mol. Plant Microbe Interact.">
        <title>Taxonomically Different Co-Microsymbionts of a Relict Legume, Oxytropis popoviana, Have Complementary Sets of Symbiotic Genes and Together Increase the Efficiency of Plant Nodulation.</title>
        <authorList>
            <person name="Safronova V."/>
            <person name="Belimov A."/>
            <person name="Sazanova A."/>
            <person name="Chirak E."/>
            <person name="Verkhozina A."/>
            <person name="Kuznetsova I."/>
            <person name="Andronov E."/>
            <person name="Puhalsky J."/>
            <person name="Tikhonovich I."/>
        </authorList>
    </citation>
    <scope>NUCLEOTIDE SEQUENCE [LARGE SCALE GENOMIC DNA]</scope>
    <source>
        <strain evidence="1 2">Opo-235</strain>
    </source>
</reference>
<name>A0A3M9X118_9HYPH</name>
<evidence type="ECO:0008006" key="3">
    <source>
        <dbReference type="Google" id="ProtNLM"/>
    </source>
</evidence>
<sequence length="102" mass="11527">MVLVEMLLPLKDNSGTPFPTQLYRELQEALAERFGGVTAYMRSPANGLWNDGVGGSRHDDVVLFEIMAETLEAPYWQTLKGKLADDFRQNDIVVRVTEITRL</sequence>
<dbReference type="Proteomes" id="UP000275436">
    <property type="component" value="Unassembled WGS sequence"/>
</dbReference>
<dbReference type="RefSeq" id="WP_123170272.1">
    <property type="nucleotide sequence ID" value="NZ_QKOD01000018.1"/>
</dbReference>
<evidence type="ECO:0000313" key="2">
    <source>
        <dbReference type="Proteomes" id="UP000275436"/>
    </source>
</evidence>
<gene>
    <name evidence="1" type="ORF">DNR46_33420</name>
</gene>
<organism evidence="1 2">
    <name type="scientific">Mesorhizobium japonicum</name>
    <dbReference type="NCBI Taxonomy" id="2066070"/>
    <lineage>
        <taxon>Bacteria</taxon>
        <taxon>Pseudomonadati</taxon>
        <taxon>Pseudomonadota</taxon>
        <taxon>Alphaproteobacteria</taxon>
        <taxon>Hyphomicrobiales</taxon>
        <taxon>Phyllobacteriaceae</taxon>
        <taxon>Mesorhizobium</taxon>
    </lineage>
</organism>
<comment type="caution">
    <text evidence="1">The sequence shown here is derived from an EMBL/GenBank/DDBJ whole genome shotgun (WGS) entry which is preliminary data.</text>
</comment>
<evidence type="ECO:0000313" key="1">
    <source>
        <dbReference type="EMBL" id="RNJ41545.1"/>
    </source>
</evidence>
<dbReference type="EMBL" id="QKOD01000018">
    <property type="protein sequence ID" value="RNJ41545.1"/>
    <property type="molecule type" value="Genomic_DNA"/>
</dbReference>
<proteinExistence type="predicted"/>
<accession>A0A3M9X118</accession>
<dbReference type="AlphaFoldDB" id="A0A3M9X118"/>
<protein>
    <recommendedName>
        <fullName evidence="3">DUF1330 domain-containing protein</fullName>
    </recommendedName>
</protein>